<dbReference type="NCBIfam" id="NF001123">
    <property type="entry name" value="PRK00139.1-1"/>
    <property type="match status" value="1"/>
</dbReference>
<keyword evidence="7" id="KW-0547">Nucleotide-binding</keyword>
<dbReference type="HAMAP" id="MF_00208">
    <property type="entry name" value="MurE"/>
    <property type="match status" value="1"/>
</dbReference>
<feature type="domain" description="Mur ligase N-terminal catalytic" evidence="9">
    <location>
        <begin position="25"/>
        <end position="99"/>
    </location>
</feature>
<feature type="domain" description="Mur ligase central" evidence="11">
    <location>
        <begin position="111"/>
        <end position="312"/>
    </location>
</feature>
<keyword evidence="7 12" id="KW-0436">Ligase</keyword>
<dbReference type="GO" id="GO:0071555">
    <property type="term" value="P:cell wall organization"/>
    <property type="evidence" value="ECO:0007669"/>
    <property type="project" value="UniProtKB-KW"/>
</dbReference>
<evidence type="ECO:0000256" key="6">
    <source>
        <dbReference type="ARBA" id="ARBA00023316"/>
    </source>
</evidence>
<organism evidence="12 13">
    <name type="scientific">Shewanella algae</name>
    <dbReference type="NCBI Taxonomy" id="38313"/>
    <lineage>
        <taxon>Bacteria</taxon>
        <taxon>Pseudomonadati</taxon>
        <taxon>Pseudomonadota</taxon>
        <taxon>Gammaproteobacteria</taxon>
        <taxon>Alteromonadales</taxon>
        <taxon>Shewanellaceae</taxon>
        <taxon>Shewanella</taxon>
    </lineage>
</organism>
<feature type="binding site" evidence="7">
    <location>
        <position position="190"/>
    </location>
    <ligand>
        <name>UDP-N-acetyl-alpha-D-muramoyl-L-alanyl-D-glutamate</name>
        <dbReference type="ChEBI" id="CHEBI:83900"/>
    </ligand>
</feature>
<feature type="binding site" evidence="7">
    <location>
        <position position="25"/>
    </location>
    <ligand>
        <name>UDP-N-acetyl-alpha-D-muramoyl-L-alanyl-D-glutamate</name>
        <dbReference type="ChEBI" id="CHEBI:83900"/>
    </ligand>
</feature>
<keyword evidence="7" id="KW-0963">Cytoplasm</keyword>
<dbReference type="NCBIfam" id="NF001126">
    <property type="entry name" value="PRK00139.1-4"/>
    <property type="match status" value="1"/>
</dbReference>
<dbReference type="Pfam" id="PF08245">
    <property type="entry name" value="Mur_ligase_M"/>
    <property type="match status" value="1"/>
</dbReference>
<feature type="binding site" evidence="7">
    <location>
        <position position="182"/>
    </location>
    <ligand>
        <name>UDP-N-acetyl-alpha-D-muramoyl-L-alanyl-D-glutamate</name>
        <dbReference type="ChEBI" id="CHEBI:83900"/>
    </ligand>
</feature>
<comment type="pathway">
    <text evidence="7 8">Cell wall biogenesis; peptidoglycan biosynthesis.</text>
</comment>
<dbReference type="Gene3D" id="3.40.1390.10">
    <property type="entry name" value="MurE/MurF, N-terminal domain"/>
    <property type="match status" value="1"/>
</dbReference>
<dbReference type="SUPFAM" id="SSF63418">
    <property type="entry name" value="MurE/MurF N-terminal domain"/>
    <property type="match status" value="1"/>
</dbReference>
<dbReference type="EMBL" id="UGYO01000001">
    <property type="protein sequence ID" value="SUI57230.1"/>
    <property type="molecule type" value="Genomic_DNA"/>
</dbReference>
<feature type="domain" description="Mur ligase C-terminal" evidence="10">
    <location>
        <begin position="335"/>
        <end position="461"/>
    </location>
</feature>
<dbReference type="SUPFAM" id="SSF53244">
    <property type="entry name" value="MurD-like peptide ligases, peptide-binding domain"/>
    <property type="match status" value="1"/>
</dbReference>
<keyword evidence="2 7" id="KW-0132">Cell division</keyword>
<feature type="binding site" evidence="7">
    <location>
        <begin position="113"/>
        <end position="119"/>
    </location>
    <ligand>
        <name>ATP</name>
        <dbReference type="ChEBI" id="CHEBI:30616"/>
    </ligand>
</feature>
<dbReference type="InterPro" id="IPR036615">
    <property type="entry name" value="Mur_ligase_C_dom_sf"/>
</dbReference>
<keyword evidence="4 7" id="KW-0573">Peptidoglycan synthesis</keyword>
<comment type="function">
    <text evidence="7">Catalyzes the addition of an amino acid to the nucleotide precursor UDP-N-acetylmuramoyl-L-alanyl-D-glutamate (UMAG) in the biosynthesis of bacterial cell-wall peptidoglycan.</text>
</comment>
<evidence type="ECO:0000313" key="13">
    <source>
        <dbReference type="Proteomes" id="UP000254069"/>
    </source>
</evidence>
<keyword evidence="13" id="KW-1185">Reference proteome</keyword>
<keyword evidence="3 7" id="KW-0133">Cell shape</keyword>
<proteinExistence type="inferred from homology"/>
<feature type="binding site" evidence="7">
    <location>
        <begin position="155"/>
        <end position="156"/>
    </location>
    <ligand>
        <name>UDP-N-acetyl-alpha-D-muramoyl-L-alanyl-D-glutamate</name>
        <dbReference type="ChEBI" id="CHEBI:83900"/>
    </ligand>
</feature>
<reference evidence="12 13" key="1">
    <citation type="submission" date="2018-06" db="EMBL/GenBank/DDBJ databases">
        <authorList>
            <consortium name="Pathogen Informatics"/>
            <person name="Doyle S."/>
        </authorList>
    </citation>
    <scope>NUCLEOTIDE SEQUENCE [LARGE SCALE GENOMIC DNA]</scope>
    <source>
        <strain evidence="12 13">NCTC10738</strain>
    </source>
</reference>
<comment type="caution">
    <text evidence="7">Lacks conserved residue(s) required for the propagation of feature annotation.</text>
</comment>
<keyword evidence="7" id="KW-0460">Magnesium</keyword>
<feature type="binding site" evidence="7">
    <location>
        <position position="27"/>
    </location>
    <ligand>
        <name>UDP-N-acetyl-alpha-D-muramoyl-L-alanyl-D-glutamate</name>
        <dbReference type="ChEBI" id="CHEBI:83900"/>
    </ligand>
</feature>
<dbReference type="GO" id="GO:0005524">
    <property type="term" value="F:ATP binding"/>
    <property type="evidence" value="ECO:0007669"/>
    <property type="project" value="UniProtKB-UniRule"/>
</dbReference>
<name>A0A379Z8X7_9GAMM</name>
<dbReference type="GO" id="GO:0016881">
    <property type="term" value="F:acid-amino acid ligase activity"/>
    <property type="evidence" value="ECO:0007669"/>
    <property type="project" value="UniProtKB-UniRule"/>
</dbReference>
<gene>
    <name evidence="7 12" type="primary">murE</name>
    <name evidence="12" type="ORF">NCTC10738_01227</name>
</gene>
<comment type="similarity">
    <text evidence="1 7">Belongs to the MurCDEF family. MurE subfamily.</text>
</comment>
<dbReference type="AlphaFoldDB" id="A0A379Z8X7"/>
<evidence type="ECO:0000259" key="11">
    <source>
        <dbReference type="Pfam" id="PF08245"/>
    </source>
</evidence>
<dbReference type="UniPathway" id="UPA00219"/>
<comment type="PTM">
    <text evidence="7">Carboxylation is probably crucial for Mg(2+) binding and, consequently, for the gamma-phosphate positioning of ATP.</text>
</comment>
<dbReference type="InterPro" id="IPR005761">
    <property type="entry name" value="UDP-N-AcMur-Glu-dNH2Pim_ligase"/>
</dbReference>
<evidence type="ECO:0000256" key="1">
    <source>
        <dbReference type="ARBA" id="ARBA00005898"/>
    </source>
</evidence>
<comment type="cofactor">
    <cofactor evidence="7">
        <name>Mg(2+)</name>
        <dbReference type="ChEBI" id="CHEBI:18420"/>
    </cofactor>
</comment>
<dbReference type="PANTHER" id="PTHR23135:SF4">
    <property type="entry name" value="UDP-N-ACETYLMURAMOYL-L-ALANYL-D-GLUTAMATE--2,6-DIAMINOPIMELATE LIGASE MURE HOMOLOG, CHLOROPLASTIC"/>
    <property type="match status" value="1"/>
</dbReference>
<dbReference type="InterPro" id="IPR000713">
    <property type="entry name" value="Mur_ligase_N"/>
</dbReference>
<dbReference type="InterPro" id="IPR036565">
    <property type="entry name" value="Mur-like_cat_sf"/>
</dbReference>
<dbReference type="InterPro" id="IPR035911">
    <property type="entry name" value="MurE/MurF_N"/>
</dbReference>
<feature type="binding site" evidence="7">
    <location>
        <position position="154"/>
    </location>
    <ligand>
        <name>UDP-N-acetyl-alpha-D-muramoyl-L-alanyl-D-glutamate</name>
        <dbReference type="ChEBI" id="CHEBI:83900"/>
    </ligand>
</feature>
<dbReference type="InterPro" id="IPR013221">
    <property type="entry name" value="Mur_ligase_cen"/>
</dbReference>
<keyword evidence="7" id="KW-0067">ATP-binding</keyword>
<feature type="modified residue" description="N6-carboxylysine" evidence="7">
    <location>
        <position position="222"/>
    </location>
</feature>
<feature type="binding site" evidence="7">
    <location>
        <position position="188"/>
    </location>
    <ligand>
        <name>UDP-N-acetyl-alpha-D-muramoyl-L-alanyl-D-glutamate</name>
        <dbReference type="ChEBI" id="CHEBI:83900"/>
    </ligand>
</feature>
<protein>
    <recommendedName>
        <fullName evidence="7">UDP-N-acetylmuramyl-tripeptide synthetase</fullName>
        <ecNumber evidence="7">6.3.2.-</ecNumber>
    </recommendedName>
    <alternativeName>
        <fullName evidence="7">UDP-MurNAc-tripeptide synthetase</fullName>
    </alternativeName>
</protein>
<evidence type="ECO:0000313" key="12">
    <source>
        <dbReference type="EMBL" id="SUI57230.1"/>
    </source>
</evidence>
<dbReference type="GO" id="GO:0005737">
    <property type="term" value="C:cytoplasm"/>
    <property type="evidence" value="ECO:0007669"/>
    <property type="project" value="UniProtKB-SubCell"/>
</dbReference>
<evidence type="ECO:0000256" key="4">
    <source>
        <dbReference type="ARBA" id="ARBA00022984"/>
    </source>
</evidence>
<evidence type="ECO:0000256" key="5">
    <source>
        <dbReference type="ARBA" id="ARBA00023306"/>
    </source>
</evidence>
<accession>A0A379Z8X7</accession>
<dbReference type="SUPFAM" id="SSF53623">
    <property type="entry name" value="MurD-like peptide ligases, catalytic domain"/>
    <property type="match status" value="1"/>
</dbReference>
<dbReference type="Gene3D" id="3.40.1190.10">
    <property type="entry name" value="Mur-like, catalytic domain"/>
    <property type="match status" value="1"/>
</dbReference>
<dbReference type="GO" id="GO:0000287">
    <property type="term" value="F:magnesium ion binding"/>
    <property type="evidence" value="ECO:0007669"/>
    <property type="project" value="UniProtKB-UniRule"/>
</dbReference>
<dbReference type="Pfam" id="PF01225">
    <property type="entry name" value="Mur_ligase"/>
    <property type="match status" value="1"/>
</dbReference>
<keyword evidence="6 7" id="KW-0961">Cell wall biogenesis/degradation</keyword>
<sequence>MMLLRDLLAPWFHYSGAEAVAEPCLDSRKVVEGGLFVAVPGHQADGREYVAAAFNKGAAAALLHTDDPDAHGKVEREQGLTIYFFQLSRQLSALAAQFYGIHAVKPRLVGITGTNGKTSVSQLIAQWVSLLGEKAGVMGTLGNGLLGKLQEATNTTSDALAVMAQLKAFELMDVSVCAMEVSSHGLVQGRVEAAPFEVAVFTNLSRDHLDYHLTMEAYAAAKLRLMRFACLKHAVINLDDATGQAWFEELPKAKLLGYSINQDPRAAVVAVNPQYHAKGVRAEIHWPEGKGVLETPLLGEFNLSNLLAALTALYAMGYPLKKLLTLSPALKPVPGRMECFPSRKGFSLVVDYAHTPDALEQALKALRLHTDNRLWCVFGCGGDRDRGKRPLMARAAEAFADRLMVTSDNTRSEEPQTIIDEVMAGLTRPEAALSCVDRVTAIKQVCAQAEAGDVILLAGKGHETYQEVAGSRHHYDERALALELSGGKACSL</sequence>
<evidence type="ECO:0000256" key="3">
    <source>
        <dbReference type="ARBA" id="ARBA00022960"/>
    </source>
</evidence>
<dbReference type="Gene3D" id="3.90.190.20">
    <property type="entry name" value="Mur ligase, C-terminal domain"/>
    <property type="match status" value="1"/>
</dbReference>
<dbReference type="GO" id="GO:0008360">
    <property type="term" value="P:regulation of cell shape"/>
    <property type="evidence" value="ECO:0007669"/>
    <property type="project" value="UniProtKB-KW"/>
</dbReference>
<dbReference type="InterPro" id="IPR004101">
    <property type="entry name" value="Mur_ligase_C"/>
</dbReference>
<evidence type="ECO:0000259" key="9">
    <source>
        <dbReference type="Pfam" id="PF01225"/>
    </source>
</evidence>
<dbReference type="EC" id="6.3.2.-" evidence="7"/>
<dbReference type="Pfam" id="PF02875">
    <property type="entry name" value="Mur_ligase_C"/>
    <property type="match status" value="1"/>
</dbReference>
<dbReference type="GO" id="GO:0009252">
    <property type="term" value="P:peptidoglycan biosynthetic process"/>
    <property type="evidence" value="ECO:0007669"/>
    <property type="project" value="UniProtKB-UniRule"/>
</dbReference>
<evidence type="ECO:0000256" key="7">
    <source>
        <dbReference type="HAMAP-Rule" id="MF_00208"/>
    </source>
</evidence>
<feature type="binding site" evidence="7">
    <location>
        <begin position="42"/>
        <end position="44"/>
    </location>
    <ligand>
        <name>UDP-N-acetyl-alpha-D-muramoyl-L-alanyl-D-glutamate</name>
        <dbReference type="ChEBI" id="CHEBI:83900"/>
    </ligand>
</feature>
<dbReference type="GO" id="GO:0051301">
    <property type="term" value="P:cell division"/>
    <property type="evidence" value="ECO:0007669"/>
    <property type="project" value="UniProtKB-KW"/>
</dbReference>
<evidence type="ECO:0000256" key="2">
    <source>
        <dbReference type="ARBA" id="ARBA00022618"/>
    </source>
</evidence>
<evidence type="ECO:0000256" key="8">
    <source>
        <dbReference type="RuleBase" id="RU004135"/>
    </source>
</evidence>
<evidence type="ECO:0000259" key="10">
    <source>
        <dbReference type="Pfam" id="PF02875"/>
    </source>
</evidence>
<dbReference type="Proteomes" id="UP000254069">
    <property type="component" value="Unassembled WGS sequence"/>
</dbReference>
<dbReference type="RefSeq" id="WP_115389380.1">
    <property type="nucleotide sequence ID" value="NZ_JADZHC010000009.1"/>
</dbReference>
<keyword evidence="5 7" id="KW-0131">Cell cycle</keyword>
<comment type="subcellular location">
    <subcellularLocation>
        <location evidence="7 8">Cytoplasm</location>
    </subcellularLocation>
</comment>
<dbReference type="PANTHER" id="PTHR23135">
    <property type="entry name" value="MUR LIGASE FAMILY MEMBER"/>
    <property type="match status" value="1"/>
</dbReference>
<dbReference type="NCBIfam" id="TIGR01085">
    <property type="entry name" value="murE"/>
    <property type="match status" value="1"/>
</dbReference>